<evidence type="ECO:0000259" key="2">
    <source>
        <dbReference type="Pfam" id="PF13456"/>
    </source>
</evidence>
<reference evidence="3 4" key="1">
    <citation type="journal article" date="2022" name="G3 (Bethesda)">
        <title>Whole-genome sequence and methylome profiling of the almond [Prunus dulcis (Mill.) D.A. Webb] cultivar 'Nonpareil'.</title>
        <authorList>
            <person name="D'Amico-Willman K.M."/>
            <person name="Ouma W.Z."/>
            <person name="Meulia T."/>
            <person name="Sideli G.M."/>
            <person name="Gradziel T.M."/>
            <person name="Fresnedo-Ramirez J."/>
        </authorList>
    </citation>
    <scope>NUCLEOTIDE SEQUENCE [LARGE SCALE GENOMIC DNA]</scope>
    <source>
        <strain evidence="3">Clone GOH B32 T37-40</strain>
    </source>
</reference>
<dbReference type="PANTHER" id="PTHR47074">
    <property type="entry name" value="BNAC02G40300D PROTEIN"/>
    <property type="match status" value="1"/>
</dbReference>
<dbReference type="GO" id="GO:0004523">
    <property type="term" value="F:RNA-DNA hybrid ribonuclease activity"/>
    <property type="evidence" value="ECO:0007669"/>
    <property type="project" value="InterPro"/>
</dbReference>
<feature type="transmembrane region" description="Helical" evidence="1">
    <location>
        <begin position="20"/>
        <end position="36"/>
    </location>
</feature>
<dbReference type="Pfam" id="PF13456">
    <property type="entry name" value="RVT_3"/>
    <property type="match status" value="1"/>
</dbReference>
<keyword evidence="4" id="KW-1185">Reference proteome</keyword>
<dbReference type="EMBL" id="JAJFAZ020000004">
    <property type="protein sequence ID" value="KAI5333570.1"/>
    <property type="molecule type" value="Genomic_DNA"/>
</dbReference>
<organism evidence="3 4">
    <name type="scientific">Prunus dulcis</name>
    <name type="common">Almond</name>
    <name type="synonym">Amygdalus dulcis</name>
    <dbReference type="NCBI Taxonomy" id="3755"/>
    <lineage>
        <taxon>Eukaryota</taxon>
        <taxon>Viridiplantae</taxon>
        <taxon>Streptophyta</taxon>
        <taxon>Embryophyta</taxon>
        <taxon>Tracheophyta</taxon>
        <taxon>Spermatophyta</taxon>
        <taxon>Magnoliopsida</taxon>
        <taxon>eudicotyledons</taxon>
        <taxon>Gunneridae</taxon>
        <taxon>Pentapetalae</taxon>
        <taxon>rosids</taxon>
        <taxon>fabids</taxon>
        <taxon>Rosales</taxon>
        <taxon>Rosaceae</taxon>
        <taxon>Amygdaloideae</taxon>
        <taxon>Amygdaleae</taxon>
        <taxon>Prunus</taxon>
    </lineage>
</organism>
<dbReference type="InterPro" id="IPR052929">
    <property type="entry name" value="RNase_H-like_EbsB-rel"/>
</dbReference>
<dbReference type="PANTHER" id="PTHR47074:SF79">
    <property type="entry name" value="PUTATIVE-RELATED"/>
    <property type="match status" value="1"/>
</dbReference>
<keyword evidence="1" id="KW-0812">Transmembrane</keyword>
<protein>
    <recommendedName>
        <fullName evidence="2">RNase H type-1 domain-containing protein</fullName>
    </recommendedName>
</protein>
<dbReference type="SUPFAM" id="SSF53098">
    <property type="entry name" value="Ribonuclease H-like"/>
    <property type="match status" value="1"/>
</dbReference>
<sequence>MVTEKFTACHGRNFVDQKRTGAWVFVTFMLSTLLLAKQGWRLITEPDSLISRVLTAKYFPNSSFMNIKVNPHASASWKSLCATRQIIDRDCIVNKVADLLHSESPSWNVPILQTLFFAEEVDLIRSLPFSLRRPRDQLIWHYDTKGLFTVKSAYCVAQTLMLYNETVTAPSSSSNADSSMWPTLWKSLIPWTATSPVVPGSPLGIKRSLGAFSSVRDLLYDYAHNYAAFDFSSILMMGWTIWEARNALLCNNKRSDPALMWTKTKSRLNEFIQHQMAKGPRAMQRSINSKWCEPKEGEWKVNLDGSWDKDSQVGGAEVVIRDSYGTCVAARATRFENVFSPLHSEALAAREGIKLAMERGLHNVCFESDFLRIVSALRKLSIYRSYIGPIVEDSKILLAQITGEGFAHTLRQADEVAHRIARFAVHIGSTIPWFEEPPDILMGLLFEDCNL</sequence>
<evidence type="ECO:0000256" key="1">
    <source>
        <dbReference type="SAM" id="Phobius"/>
    </source>
</evidence>
<keyword evidence="1" id="KW-1133">Transmembrane helix</keyword>
<dbReference type="Proteomes" id="UP001054821">
    <property type="component" value="Chromosome 4"/>
</dbReference>
<dbReference type="CDD" id="cd06222">
    <property type="entry name" value="RNase_H_like"/>
    <property type="match status" value="1"/>
</dbReference>
<name>A0AAD4VYG1_PRUDU</name>
<dbReference type="AlphaFoldDB" id="A0AAD4VYG1"/>
<proteinExistence type="predicted"/>
<dbReference type="InterPro" id="IPR036397">
    <property type="entry name" value="RNaseH_sf"/>
</dbReference>
<evidence type="ECO:0000313" key="3">
    <source>
        <dbReference type="EMBL" id="KAI5333570.1"/>
    </source>
</evidence>
<dbReference type="InterPro" id="IPR044730">
    <property type="entry name" value="RNase_H-like_dom_plant"/>
</dbReference>
<gene>
    <name evidence="3" type="ORF">L3X38_023702</name>
</gene>
<keyword evidence="1" id="KW-0472">Membrane</keyword>
<dbReference type="GO" id="GO:0003676">
    <property type="term" value="F:nucleic acid binding"/>
    <property type="evidence" value="ECO:0007669"/>
    <property type="project" value="InterPro"/>
</dbReference>
<dbReference type="InterPro" id="IPR002156">
    <property type="entry name" value="RNaseH_domain"/>
</dbReference>
<accession>A0AAD4VYG1</accession>
<dbReference type="InterPro" id="IPR012337">
    <property type="entry name" value="RNaseH-like_sf"/>
</dbReference>
<evidence type="ECO:0000313" key="4">
    <source>
        <dbReference type="Proteomes" id="UP001054821"/>
    </source>
</evidence>
<feature type="domain" description="RNase H type-1" evidence="2">
    <location>
        <begin position="302"/>
        <end position="424"/>
    </location>
</feature>
<dbReference type="Gene3D" id="3.30.420.10">
    <property type="entry name" value="Ribonuclease H-like superfamily/Ribonuclease H"/>
    <property type="match status" value="1"/>
</dbReference>
<comment type="caution">
    <text evidence="3">The sequence shown here is derived from an EMBL/GenBank/DDBJ whole genome shotgun (WGS) entry which is preliminary data.</text>
</comment>